<dbReference type="InterPro" id="IPR015590">
    <property type="entry name" value="Aldehyde_DH_dom"/>
</dbReference>
<proteinExistence type="inferred from homology"/>
<evidence type="ECO:0000259" key="3">
    <source>
        <dbReference type="Pfam" id="PF00171"/>
    </source>
</evidence>
<dbReference type="Gene3D" id="3.40.309.10">
    <property type="entry name" value="Aldehyde Dehydrogenase, Chain A, domain 2"/>
    <property type="match status" value="1"/>
</dbReference>
<sequence>MNTAETRAMPDVRFKSLDRAASELRQNARKWAQMPAVEKVEILSEIRDRLHKVAPEWAKEAARQKQIPKGSPLVGEEWMSGPYAVMSACNLLMDTLSGLEGKTFLNRIPTRKTVTGQTVAQIVPLSAWDRLLLSGVQADVWMQPGVTPENLASHTASAHDVPLQEREGKVCLVLGAGNIAAIPPLDCFQKLFTEHQVVLLKMNPVNEYLDVYLKEAFAPLIRCGALRIVRGGVGVGKYLCTHPEVEEIHITGSALSHDAIVWGMKGEQTANKAAGTPKNSRRITSELGAVCPTIVVPGPWSKADIAFQAEHIATQKLHNSGFNCVSCQMLVLPENWSLTDRLMDKVERVMSRLPSRSLYYPGATGRMEDFSARGDNVLKFERPGADACVVAPLDGDTTDWFASTEVFAPAMSTRRLAAENAEQYLRKAVAYANDELYGTLGANIIIHPSTIKEIGQETFESIIADLRYGTIAINAWTGLGFLMPQCPWGAFPGHTLDDVQSGIGFVHNAYMFDKVERCVVTAPFRPFPRNLLSFGVTLLPRPPWFVTNRKQHKLGKLLTSFQYKPSLLKVPRIFLNALLG</sequence>
<accession>A0ABV8QH58</accession>
<dbReference type="InterPro" id="IPR016163">
    <property type="entry name" value="Ald_DH_C"/>
</dbReference>
<evidence type="ECO:0000256" key="2">
    <source>
        <dbReference type="ARBA" id="ARBA00023002"/>
    </source>
</evidence>
<reference evidence="5" key="1">
    <citation type="journal article" date="2019" name="Int. J. Syst. Evol. Microbiol.">
        <title>The Global Catalogue of Microorganisms (GCM) 10K type strain sequencing project: providing services to taxonomists for standard genome sequencing and annotation.</title>
        <authorList>
            <consortium name="The Broad Institute Genomics Platform"/>
            <consortium name="The Broad Institute Genome Sequencing Center for Infectious Disease"/>
            <person name="Wu L."/>
            <person name="Ma J."/>
        </authorList>
    </citation>
    <scope>NUCLEOTIDE SEQUENCE [LARGE SCALE GENOMIC DNA]</scope>
    <source>
        <strain evidence="5">CECT 7297</strain>
    </source>
</reference>
<evidence type="ECO:0000313" key="4">
    <source>
        <dbReference type="EMBL" id="MFC4258866.1"/>
    </source>
</evidence>
<protein>
    <submittedName>
        <fullName evidence="4">Aldehyde dehydrogenase family protein</fullName>
    </submittedName>
</protein>
<dbReference type="EMBL" id="JBHSDI010000010">
    <property type="protein sequence ID" value="MFC4258866.1"/>
    <property type="molecule type" value="Genomic_DNA"/>
</dbReference>
<gene>
    <name evidence="4" type="ORF">ACFOZ5_07460</name>
</gene>
<dbReference type="InterPro" id="IPR016161">
    <property type="entry name" value="Ald_DH/histidinol_DH"/>
</dbReference>
<feature type="domain" description="Aldehyde dehydrogenase" evidence="3">
    <location>
        <begin position="223"/>
        <end position="353"/>
    </location>
</feature>
<dbReference type="SUPFAM" id="SSF53720">
    <property type="entry name" value="ALDH-like"/>
    <property type="match status" value="1"/>
</dbReference>
<evidence type="ECO:0000256" key="1">
    <source>
        <dbReference type="ARBA" id="ARBA00009986"/>
    </source>
</evidence>
<dbReference type="Gene3D" id="3.40.605.10">
    <property type="entry name" value="Aldehyde Dehydrogenase, Chain A, domain 1"/>
    <property type="match status" value="1"/>
</dbReference>
<dbReference type="Proteomes" id="UP001595798">
    <property type="component" value="Unassembled WGS sequence"/>
</dbReference>
<dbReference type="PANTHER" id="PTHR43353">
    <property type="entry name" value="SUCCINATE-SEMIALDEHYDE DEHYDROGENASE, MITOCHONDRIAL"/>
    <property type="match status" value="1"/>
</dbReference>
<dbReference type="InterPro" id="IPR016162">
    <property type="entry name" value="Ald_DH_N"/>
</dbReference>
<keyword evidence="2" id="KW-0560">Oxidoreductase</keyword>
<name>A0ABV8QH58_9GAMM</name>
<organism evidence="4 5">
    <name type="scientific">Marinobacter lacisalsi</name>
    <dbReference type="NCBI Taxonomy" id="475979"/>
    <lineage>
        <taxon>Bacteria</taxon>
        <taxon>Pseudomonadati</taxon>
        <taxon>Pseudomonadota</taxon>
        <taxon>Gammaproteobacteria</taxon>
        <taxon>Pseudomonadales</taxon>
        <taxon>Marinobacteraceae</taxon>
        <taxon>Marinobacter</taxon>
    </lineage>
</organism>
<comment type="similarity">
    <text evidence="1">Belongs to the aldehyde dehydrogenase family.</text>
</comment>
<dbReference type="RefSeq" id="WP_379886394.1">
    <property type="nucleotide sequence ID" value="NZ_JBHSDI010000010.1"/>
</dbReference>
<dbReference type="PANTHER" id="PTHR43353:SF5">
    <property type="entry name" value="SUCCINATE-SEMIALDEHYDE DEHYDROGENASE, MITOCHONDRIAL"/>
    <property type="match status" value="1"/>
</dbReference>
<keyword evidence="5" id="KW-1185">Reference proteome</keyword>
<evidence type="ECO:0000313" key="5">
    <source>
        <dbReference type="Proteomes" id="UP001595798"/>
    </source>
</evidence>
<dbReference type="Pfam" id="PF00171">
    <property type="entry name" value="Aldedh"/>
    <property type="match status" value="1"/>
</dbReference>
<dbReference type="InterPro" id="IPR050740">
    <property type="entry name" value="Aldehyde_DH_Superfamily"/>
</dbReference>
<comment type="caution">
    <text evidence="4">The sequence shown here is derived from an EMBL/GenBank/DDBJ whole genome shotgun (WGS) entry which is preliminary data.</text>
</comment>